<protein>
    <submittedName>
        <fullName evidence="6">DNA-binding transcriptional LysR family regulator</fullName>
    </submittedName>
</protein>
<keyword evidence="7" id="KW-1185">Reference proteome</keyword>
<dbReference type="PRINTS" id="PR00039">
    <property type="entry name" value="HTHLYSR"/>
</dbReference>
<dbReference type="InterPro" id="IPR000847">
    <property type="entry name" value="LysR_HTH_N"/>
</dbReference>
<dbReference type="InterPro" id="IPR036388">
    <property type="entry name" value="WH-like_DNA-bd_sf"/>
</dbReference>
<dbReference type="SUPFAM" id="SSF53850">
    <property type="entry name" value="Periplasmic binding protein-like II"/>
    <property type="match status" value="1"/>
</dbReference>
<keyword evidence="4" id="KW-0804">Transcription</keyword>
<evidence type="ECO:0000256" key="4">
    <source>
        <dbReference type="ARBA" id="ARBA00023163"/>
    </source>
</evidence>
<reference evidence="6 7" key="1">
    <citation type="submission" date="2020-08" db="EMBL/GenBank/DDBJ databases">
        <title>The Agave Microbiome: Exploring the role of microbial communities in plant adaptations to desert environments.</title>
        <authorList>
            <person name="Partida-Martinez L.P."/>
        </authorList>
    </citation>
    <scope>NUCLEOTIDE SEQUENCE [LARGE SCALE GENOMIC DNA]</scope>
    <source>
        <strain evidence="6 7">AT3.2</strain>
    </source>
</reference>
<keyword evidence="3 6" id="KW-0238">DNA-binding</keyword>
<feature type="domain" description="HTH lysR-type" evidence="5">
    <location>
        <begin position="1"/>
        <end position="59"/>
    </location>
</feature>
<dbReference type="Pfam" id="PF03466">
    <property type="entry name" value="LysR_substrate"/>
    <property type="match status" value="1"/>
</dbReference>
<dbReference type="RefSeq" id="WP_183552381.1">
    <property type="nucleotide sequence ID" value="NZ_JACHBX010000001.1"/>
</dbReference>
<dbReference type="Proteomes" id="UP000540787">
    <property type="component" value="Unassembled WGS sequence"/>
</dbReference>
<evidence type="ECO:0000259" key="5">
    <source>
        <dbReference type="PROSITE" id="PS50931"/>
    </source>
</evidence>
<evidence type="ECO:0000256" key="2">
    <source>
        <dbReference type="ARBA" id="ARBA00023015"/>
    </source>
</evidence>
<evidence type="ECO:0000313" key="7">
    <source>
        <dbReference type="Proteomes" id="UP000540787"/>
    </source>
</evidence>
<dbReference type="InterPro" id="IPR036390">
    <property type="entry name" value="WH_DNA-bd_sf"/>
</dbReference>
<keyword evidence="2" id="KW-0805">Transcription regulation</keyword>
<comment type="similarity">
    <text evidence="1">Belongs to the LysR transcriptional regulatory family.</text>
</comment>
<dbReference type="InterPro" id="IPR058163">
    <property type="entry name" value="LysR-type_TF_proteobact-type"/>
</dbReference>
<dbReference type="FunFam" id="1.10.10.10:FF:000001">
    <property type="entry name" value="LysR family transcriptional regulator"/>
    <property type="match status" value="1"/>
</dbReference>
<sequence length="314" mass="34086">MDTLRAMRTFVRTLELGSLSAAARELGTTQPTVSKLLAQLEQHLSVRLFQRSTRGLSPTDQGRQFYLDAKLVLDGFDAAVGTVQGMTGQVSGLLRINAPVGLGQLRINAIVGRFLAAHPAVEIELVLDDRYIDMVAEGVDIAFRLGGPLPPDVTGRHLATVPRFLAASPAYLQQRGEPEQPADLTGHDFVRFAWTPGTTIDLHRGDQALQVPVSSRYRVNNALAIREALVLDSGIAICPDWLIHDLLSSGALVQVLPGWMARSQDLYVLAPSRHYQPLRVKAFIDFAVDQFSQIGGFHVAAPAQGVQTPPSTTV</sequence>
<dbReference type="CDD" id="cd08422">
    <property type="entry name" value="PBP2_CrgA_like"/>
    <property type="match status" value="1"/>
</dbReference>
<dbReference type="PANTHER" id="PTHR30537:SF5">
    <property type="entry name" value="HTH-TYPE TRANSCRIPTIONAL ACTIVATOR TTDR-RELATED"/>
    <property type="match status" value="1"/>
</dbReference>
<accession>A0A7X0CD15</accession>
<comment type="caution">
    <text evidence="6">The sequence shown here is derived from an EMBL/GenBank/DDBJ whole genome shotgun (WGS) entry which is preliminary data.</text>
</comment>
<dbReference type="GO" id="GO:0003677">
    <property type="term" value="F:DNA binding"/>
    <property type="evidence" value="ECO:0007669"/>
    <property type="project" value="UniProtKB-KW"/>
</dbReference>
<dbReference type="SUPFAM" id="SSF46785">
    <property type="entry name" value="Winged helix' DNA-binding domain"/>
    <property type="match status" value="1"/>
</dbReference>
<organism evidence="6 7">
    <name type="scientific">Massilia aurea</name>
    <dbReference type="NCBI Taxonomy" id="373040"/>
    <lineage>
        <taxon>Bacteria</taxon>
        <taxon>Pseudomonadati</taxon>
        <taxon>Pseudomonadota</taxon>
        <taxon>Betaproteobacteria</taxon>
        <taxon>Burkholderiales</taxon>
        <taxon>Oxalobacteraceae</taxon>
        <taxon>Telluria group</taxon>
        <taxon>Massilia</taxon>
    </lineage>
</organism>
<name>A0A7X0CD15_9BURK</name>
<dbReference type="AlphaFoldDB" id="A0A7X0CD15"/>
<dbReference type="PANTHER" id="PTHR30537">
    <property type="entry name" value="HTH-TYPE TRANSCRIPTIONAL REGULATOR"/>
    <property type="match status" value="1"/>
</dbReference>
<dbReference type="PROSITE" id="PS50931">
    <property type="entry name" value="HTH_LYSR"/>
    <property type="match status" value="1"/>
</dbReference>
<dbReference type="GO" id="GO:0003700">
    <property type="term" value="F:DNA-binding transcription factor activity"/>
    <property type="evidence" value="ECO:0007669"/>
    <property type="project" value="InterPro"/>
</dbReference>
<evidence type="ECO:0000256" key="1">
    <source>
        <dbReference type="ARBA" id="ARBA00009437"/>
    </source>
</evidence>
<evidence type="ECO:0000313" key="6">
    <source>
        <dbReference type="EMBL" id="MBB6133153.1"/>
    </source>
</evidence>
<dbReference type="EMBL" id="JACHBX010000001">
    <property type="protein sequence ID" value="MBB6133153.1"/>
    <property type="molecule type" value="Genomic_DNA"/>
</dbReference>
<evidence type="ECO:0000256" key="3">
    <source>
        <dbReference type="ARBA" id="ARBA00023125"/>
    </source>
</evidence>
<dbReference type="InterPro" id="IPR005119">
    <property type="entry name" value="LysR_subst-bd"/>
</dbReference>
<dbReference type="Pfam" id="PF00126">
    <property type="entry name" value="HTH_1"/>
    <property type="match status" value="1"/>
</dbReference>
<proteinExistence type="inferred from homology"/>
<dbReference type="Gene3D" id="3.40.190.290">
    <property type="match status" value="1"/>
</dbReference>
<dbReference type="Gene3D" id="1.10.10.10">
    <property type="entry name" value="Winged helix-like DNA-binding domain superfamily/Winged helix DNA-binding domain"/>
    <property type="match status" value="1"/>
</dbReference>
<gene>
    <name evidence="6" type="ORF">HD842_001264</name>
</gene>